<dbReference type="AlphaFoldDB" id="A0A419Q6C7"/>
<sequence>MCCTRPPHVPVATIFEISRYMYRLNALLIRLLKILRQPTTGLAIFRDLRLGDCETGCGLSKNFQQPYEYSGLVKNLFFLSYEGCGMRNSSTKTKQFAEEGIRSGSGYISPTFWSQLRGVMCVTWVCFACYQRKTRCCVLSFSIPTSASRLSLSRLGKPGSIPALVLPSGGMAARHRKGATGEQFFSLRGA</sequence>
<organism evidence="1 2">
    <name type="scientific">Clonorchis sinensis</name>
    <name type="common">Chinese liver fluke</name>
    <dbReference type="NCBI Taxonomy" id="79923"/>
    <lineage>
        <taxon>Eukaryota</taxon>
        <taxon>Metazoa</taxon>
        <taxon>Spiralia</taxon>
        <taxon>Lophotrochozoa</taxon>
        <taxon>Platyhelminthes</taxon>
        <taxon>Trematoda</taxon>
        <taxon>Digenea</taxon>
        <taxon>Opisthorchiida</taxon>
        <taxon>Opisthorchiata</taxon>
        <taxon>Opisthorchiidae</taxon>
        <taxon>Clonorchis</taxon>
    </lineage>
</organism>
<protein>
    <submittedName>
        <fullName evidence="1">Uncharacterized protein</fullName>
    </submittedName>
</protein>
<name>A0A419Q6C7_CLOSI</name>
<gene>
    <name evidence="1" type="ORF">CSKR_101607</name>
</gene>
<keyword evidence="2" id="KW-1185">Reference proteome</keyword>
<evidence type="ECO:0000313" key="1">
    <source>
        <dbReference type="EMBL" id="KAG5444121.1"/>
    </source>
</evidence>
<dbReference type="InParanoid" id="A0A419Q6C7"/>
<reference evidence="1 2" key="2">
    <citation type="journal article" date="2021" name="Genomics">
        <title>High-quality reference genome for Clonorchis sinensis.</title>
        <authorList>
            <person name="Young N.D."/>
            <person name="Stroehlein A.J."/>
            <person name="Kinkar L."/>
            <person name="Wang T."/>
            <person name="Sohn W.M."/>
            <person name="Chang B.C.H."/>
            <person name="Kaur P."/>
            <person name="Weisz D."/>
            <person name="Dudchenko O."/>
            <person name="Aiden E.L."/>
            <person name="Korhonen P.K."/>
            <person name="Gasser R.B."/>
        </authorList>
    </citation>
    <scope>NUCLEOTIDE SEQUENCE [LARGE SCALE GENOMIC DNA]</scope>
    <source>
        <strain evidence="1">Cs-k2</strain>
    </source>
</reference>
<accession>A0A419Q6C7</accession>
<evidence type="ECO:0000313" key="2">
    <source>
        <dbReference type="Proteomes" id="UP000286415"/>
    </source>
</evidence>
<proteinExistence type="predicted"/>
<reference evidence="1 2" key="1">
    <citation type="journal article" date="2018" name="Biotechnol. Adv.">
        <title>Improved genomic resources and new bioinformatic workflow for the carcinogenic parasite Clonorchis sinensis: Biotechnological implications.</title>
        <authorList>
            <person name="Wang D."/>
            <person name="Korhonen P.K."/>
            <person name="Gasser R.B."/>
            <person name="Young N.D."/>
        </authorList>
    </citation>
    <scope>NUCLEOTIDE SEQUENCE [LARGE SCALE GENOMIC DNA]</scope>
    <source>
        <strain evidence="1">Cs-k2</strain>
    </source>
</reference>
<comment type="caution">
    <text evidence="1">The sequence shown here is derived from an EMBL/GenBank/DDBJ whole genome shotgun (WGS) entry which is preliminary data.</text>
</comment>
<dbReference type="EMBL" id="NIRI02000056">
    <property type="protein sequence ID" value="KAG5444121.1"/>
    <property type="molecule type" value="Genomic_DNA"/>
</dbReference>
<dbReference type="Proteomes" id="UP000286415">
    <property type="component" value="Unassembled WGS sequence"/>
</dbReference>